<comment type="caution">
    <text evidence="3">The sequence shown here is derived from an EMBL/GenBank/DDBJ whole genome shotgun (WGS) entry which is preliminary data.</text>
</comment>
<feature type="domain" description="TadE-like" evidence="2">
    <location>
        <begin position="6"/>
        <end position="46"/>
    </location>
</feature>
<evidence type="ECO:0000313" key="3">
    <source>
        <dbReference type="EMBL" id="MBC6451361.1"/>
    </source>
</evidence>
<evidence type="ECO:0000256" key="1">
    <source>
        <dbReference type="SAM" id="Phobius"/>
    </source>
</evidence>
<dbReference type="RefSeq" id="WP_187224433.1">
    <property type="nucleotide sequence ID" value="NZ_JABVED010000028.1"/>
</dbReference>
<sequence>MRGDRGSTTLELVIVFPVFLAIVFSAVQAAMWWHARNLCLSAAQTGLQAGRISHGTPAQAEASAHSFLARAGGSAANDPHVSVTTTSTTMRVEVTATAMRVFPIPGLDFTVTQVVEGPREVFTTPGVGSGP</sequence>
<evidence type="ECO:0000313" key="4">
    <source>
        <dbReference type="Proteomes" id="UP000734823"/>
    </source>
</evidence>
<organism evidence="3 4">
    <name type="scientific">Actinokineospora xionganensis</name>
    <dbReference type="NCBI Taxonomy" id="2684470"/>
    <lineage>
        <taxon>Bacteria</taxon>
        <taxon>Bacillati</taxon>
        <taxon>Actinomycetota</taxon>
        <taxon>Actinomycetes</taxon>
        <taxon>Pseudonocardiales</taxon>
        <taxon>Pseudonocardiaceae</taxon>
        <taxon>Actinokineospora</taxon>
    </lineage>
</organism>
<keyword evidence="1" id="KW-0812">Transmembrane</keyword>
<proteinExistence type="predicted"/>
<dbReference type="Pfam" id="PF07811">
    <property type="entry name" value="TadE"/>
    <property type="match status" value="1"/>
</dbReference>
<dbReference type="EMBL" id="JABVED010000028">
    <property type="protein sequence ID" value="MBC6451361.1"/>
    <property type="molecule type" value="Genomic_DNA"/>
</dbReference>
<accession>A0ABR7LF74</accession>
<keyword evidence="1" id="KW-1133">Transmembrane helix</keyword>
<protein>
    <submittedName>
        <fullName evidence="3">Pilus assembly protein</fullName>
    </submittedName>
</protein>
<dbReference type="InterPro" id="IPR012495">
    <property type="entry name" value="TadE-like_dom"/>
</dbReference>
<evidence type="ECO:0000259" key="2">
    <source>
        <dbReference type="Pfam" id="PF07811"/>
    </source>
</evidence>
<name>A0ABR7LF74_9PSEU</name>
<keyword evidence="4" id="KW-1185">Reference proteome</keyword>
<keyword evidence="1" id="KW-0472">Membrane</keyword>
<reference evidence="3 4" key="1">
    <citation type="submission" date="2020-06" db="EMBL/GenBank/DDBJ databases">
        <title>Actinokineospora xiongansis sp. nov., isolated from soil of Baiyangdian.</title>
        <authorList>
            <person name="Zhang X."/>
        </authorList>
    </citation>
    <scope>NUCLEOTIDE SEQUENCE [LARGE SCALE GENOMIC DNA]</scope>
    <source>
        <strain evidence="3 4">HBU206404</strain>
    </source>
</reference>
<dbReference type="Proteomes" id="UP000734823">
    <property type="component" value="Unassembled WGS sequence"/>
</dbReference>
<gene>
    <name evidence="3" type="ORF">GPZ80_29800</name>
</gene>
<feature type="transmembrane region" description="Helical" evidence="1">
    <location>
        <begin position="12"/>
        <end position="33"/>
    </location>
</feature>